<comment type="caution">
    <text evidence="2">The sequence shown here is derived from an EMBL/GenBank/DDBJ whole genome shotgun (WGS) entry which is preliminary data.</text>
</comment>
<evidence type="ECO:0000259" key="1">
    <source>
        <dbReference type="Pfam" id="PF18066"/>
    </source>
</evidence>
<gene>
    <name evidence="2" type="ORF">COK05_24480</name>
</gene>
<evidence type="ECO:0000313" key="2">
    <source>
        <dbReference type="EMBL" id="PFQ42809.1"/>
    </source>
</evidence>
<dbReference type="SUPFAM" id="SSF111074">
    <property type="entry name" value="Bacillus phage protein"/>
    <property type="match status" value="1"/>
</dbReference>
<feature type="domain" description="Phage ABA sandwich" evidence="1">
    <location>
        <begin position="8"/>
        <end position="104"/>
    </location>
</feature>
<dbReference type="InterPro" id="IPR041270">
    <property type="entry name" value="Phage_ABA_S"/>
</dbReference>
<organism evidence="2 3">
    <name type="scientific">Bacillus cereus</name>
    <dbReference type="NCBI Taxonomy" id="1396"/>
    <lineage>
        <taxon>Bacteria</taxon>
        <taxon>Bacillati</taxon>
        <taxon>Bacillota</taxon>
        <taxon>Bacilli</taxon>
        <taxon>Bacillales</taxon>
        <taxon>Bacillaceae</taxon>
        <taxon>Bacillus</taxon>
        <taxon>Bacillus cereus group</taxon>
    </lineage>
</organism>
<protein>
    <recommendedName>
        <fullName evidence="1">Phage ABA sandwich domain-containing protein</fullName>
    </recommendedName>
</protein>
<dbReference type="Pfam" id="PF18066">
    <property type="entry name" value="Phage_ABA_S"/>
    <property type="match status" value="1"/>
</dbReference>
<name>A0A2B2LKH8_BACCE</name>
<evidence type="ECO:0000313" key="3">
    <source>
        <dbReference type="Proteomes" id="UP000224386"/>
    </source>
</evidence>
<dbReference type="Proteomes" id="UP000224386">
    <property type="component" value="Unassembled WGS sequence"/>
</dbReference>
<dbReference type="RefSeq" id="WP_098614606.1">
    <property type="nucleotide sequence ID" value="NZ_NVAP01000049.1"/>
</dbReference>
<reference evidence="2 3" key="1">
    <citation type="submission" date="2017-09" db="EMBL/GenBank/DDBJ databases">
        <title>Large-scale bioinformatics analysis of Bacillus genomes uncovers conserved roles of natural products in bacterial physiology.</title>
        <authorList>
            <consortium name="Agbiome Team Llc"/>
            <person name="Bleich R.M."/>
            <person name="Grubbs K.J."/>
            <person name="Santa Maria K.C."/>
            <person name="Allen S.E."/>
            <person name="Farag S."/>
            <person name="Shank E.A."/>
            <person name="Bowers A."/>
        </authorList>
    </citation>
    <scope>NUCLEOTIDE SEQUENCE [LARGE SCALE GENOMIC DNA]</scope>
    <source>
        <strain evidence="2 3">AFS070861</strain>
    </source>
</reference>
<dbReference type="Gene3D" id="3.30.2120.10">
    <property type="entry name" value="Bacillus phage protein-like"/>
    <property type="match status" value="1"/>
</dbReference>
<dbReference type="InterPro" id="IPR028985">
    <property type="entry name" value="Bacillus_phage_prot-like"/>
</dbReference>
<proteinExistence type="predicted"/>
<accession>A0A2B2LKH8</accession>
<dbReference type="AlphaFoldDB" id="A0A2B2LKH8"/>
<dbReference type="EMBL" id="NVAP01000049">
    <property type="protein sequence ID" value="PFQ42809.1"/>
    <property type="molecule type" value="Genomic_DNA"/>
</dbReference>
<sequence length="111" mass="12733">MNNNSINQLLAEKVMGWHLRKLEHVDAWIDEQGNWILKQMWKPTTNIQDAWLVLEKFDFANVERVTGYGDFYKVNLSVPELDGTYSEVEVKSTTAPMAICMAALKSIEEAI</sequence>